<dbReference type="Proteomes" id="UP000036503">
    <property type="component" value="Unassembled WGS sequence"/>
</dbReference>
<feature type="domain" description="Mannitol dehydrogenase N-terminal" evidence="3">
    <location>
        <begin position="39"/>
        <end position="308"/>
    </location>
</feature>
<dbReference type="InterPro" id="IPR008927">
    <property type="entry name" value="6-PGluconate_DH-like_C_sf"/>
</dbReference>
<dbReference type="PATRIC" id="fig|1122219.3.peg.17"/>
<name>A0A0J6WZY0_9FIRM</name>
<evidence type="ECO:0000256" key="1">
    <source>
        <dbReference type="ARBA" id="ARBA00023002"/>
    </source>
</evidence>
<comment type="catalytic activity">
    <reaction evidence="2">
        <text>D-mannitol 1-phosphate + NAD(+) = beta-D-fructose 6-phosphate + NADH + H(+)</text>
        <dbReference type="Rhea" id="RHEA:19661"/>
        <dbReference type="ChEBI" id="CHEBI:15378"/>
        <dbReference type="ChEBI" id="CHEBI:57540"/>
        <dbReference type="ChEBI" id="CHEBI:57634"/>
        <dbReference type="ChEBI" id="CHEBI:57945"/>
        <dbReference type="ChEBI" id="CHEBI:61381"/>
        <dbReference type="EC" id="1.1.1.17"/>
    </reaction>
</comment>
<comment type="caution">
    <text evidence="5">The sequence shown here is derived from an EMBL/GenBank/DDBJ whole genome shotgun (WGS) entry which is preliminary data.</text>
</comment>
<sequence length="536" mass="59832">MYLNKKTVSDSAKWQQAGVTGIAYDYEQFVKTNIETPQWVHFGIGNIFRAFVASLAQNLLNEKQSTVGIAAVEVHDEEVLEKVYVPHDNLSLLVIMNGDGSLEKHIIGSISESLFADPSNQQDWARVQYIFTSPSLQLASFTITEKGYAVYDFSGSFTADVQHDLVYGLTAPKSMMGKLAALMYARFKAGAFPISLVSMDNWARNGEKLQRAFDTICNSWAERHLVEPEFLRYIRDPQTVAFPWTMIDKITPRPSRSVEQQLLALGIEGNEVYCTQKDTHIAAFVNAEKPQYLVIEDDFPNGRPPLEKAGVIFTDRDTVEKVDKMKVCTCLNPLMTTLAVFGCTMGYTLMADEMKNPYLNKLVRKIGYDEGLPVVTDPKVICPKDFIDEAVNVRLTNIYMPDTPQRVATDTSQKVARFGETIKSYLKSETLDPLDLVYIPLAIAGWCRYLMAVDDAGNSFSLSTDPLMEELQKNISYLKLGDSDSVGENLHPILSNTEIFGLDLYEAGLGKRIEAMVGELIAGPGAVANTLERYLH</sequence>
<evidence type="ECO:0000259" key="3">
    <source>
        <dbReference type="Pfam" id="PF01232"/>
    </source>
</evidence>
<dbReference type="Pfam" id="PF08125">
    <property type="entry name" value="Mannitol_dh_C"/>
    <property type="match status" value="1"/>
</dbReference>
<dbReference type="InterPro" id="IPR013328">
    <property type="entry name" value="6PGD_dom2"/>
</dbReference>
<dbReference type="STRING" id="39029.BSR42_02815"/>
<organism evidence="5 6">
    <name type="scientific">Megasphaera cerevisiae DSM 20462</name>
    <dbReference type="NCBI Taxonomy" id="1122219"/>
    <lineage>
        <taxon>Bacteria</taxon>
        <taxon>Bacillati</taxon>
        <taxon>Bacillota</taxon>
        <taxon>Negativicutes</taxon>
        <taxon>Veillonellales</taxon>
        <taxon>Veillonellaceae</taxon>
        <taxon>Megasphaera</taxon>
    </lineage>
</organism>
<evidence type="ECO:0000313" key="5">
    <source>
        <dbReference type="EMBL" id="KMO87828.1"/>
    </source>
</evidence>
<dbReference type="SUPFAM" id="SSF48179">
    <property type="entry name" value="6-phosphogluconate dehydrogenase C-terminal domain-like"/>
    <property type="match status" value="1"/>
</dbReference>
<dbReference type="Pfam" id="PF01232">
    <property type="entry name" value="Mannitol_dh"/>
    <property type="match status" value="1"/>
</dbReference>
<dbReference type="InterPro" id="IPR013131">
    <property type="entry name" value="Mannitol_DH_N"/>
</dbReference>
<keyword evidence="5" id="KW-0223">Dioxygenase</keyword>
<proteinExistence type="predicted"/>
<dbReference type="Gene3D" id="3.40.50.720">
    <property type="entry name" value="NAD(P)-binding Rossmann-like Domain"/>
    <property type="match status" value="1"/>
</dbReference>
<dbReference type="PANTHER" id="PTHR43362">
    <property type="entry name" value="MANNITOL DEHYDROGENASE DSF1-RELATED"/>
    <property type="match status" value="1"/>
</dbReference>
<reference evidence="5 6" key="1">
    <citation type="submission" date="2015-06" db="EMBL/GenBank/DDBJ databases">
        <title>Draft genome sequence of beer spoilage bacterium Megasphaera cerevisiae type strain 20462.</title>
        <authorList>
            <person name="Kutumbaka K."/>
            <person name="Pasmowitz J."/>
            <person name="Mategko J."/>
            <person name="Reyes D."/>
            <person name="Friedrich A."/>
            <person name="Han S."/>
            <person name="Martens-Habbena W."/>
            <person name="Neal-McKinney J."/>
            <person name="Janagama H.K."/>
            <person name="Nadala C."/>
            <person name="Samadpour M."/>
        </authorList>
    </citation>
    <scope>NUCLEOTIDE SEQUENCE [LARGE SCALE GENOMIC DNA]</scope>
    <source>
        <strain evidence="5 6">DSM 20462</strain>
    </source>
</reference>
<dbReference type="EMBL" id="LEKT01000001">
    <property type="protein sequence ID" value="KMO87828.1"/>
    <property type="molecule type" value="Genomic_DNA"/>
</dbReference>
<dbReference type="OrthoDB" id="271711at2"/>
<dbReference type="RefSeq" id="WP_048512786.1">
    <property type="nucleotide sequence ID" value="NZ_FUXD01000005.1"/>
</dbReference>
<gene>
    <name evidence="5" type="ORF">AB840_00075</name>
</gene>
<keyword evidence="6" id="KW-1185">Reference proteome</keyword>
<dbReference type="SUPFAM" id="SSF51735">
    <property type="entry name" value="NAD(P)-binding Rossmann-fold domains"/>
    <property type="match status" value="1"/>
</dbReference>
<evidence type="ECO:0000259" key="4">
    <source>
        <dbReference type="Pfam" id="PF08125"/>
    </source>
</evidence>
<dbReference type="AlphaFoldDB" id="A0A0J6WZY0"/>
<protein>
    <submittedName>
        <fullName evidence="5">Dioxygenase</fullName>
    </submittedName>
</protein>
<evidence type="ECO:0000313" key="6">
    <source>
        <dbReference type="Proteomes" id="UP000036503"/>
    </source>
</evidence>
<dbReference type="GO" id="GO:0051213">
    <property type="term" value="F:dioxygenase activity"/>
    <property type="evidence" value="ECO:0007669"/>
    <property type="project" value="UniProtKB-KW"/>
</dbReference>
<accession>A0A0J6WZY0</accession>
<dbReference type="PANTHER" id="PTHR43362:SF1">
    <property type="entry name" value="MANNITOL DEHYDROGENASE 2-RELATED"/>
    <property type="match status" value="1"/>
</dbReference>
<evidence type="ECO:0000256" key="2">
    <source>
        <dbReference type="ARBA" id="ARBA00048615"/>
    </source>
</evidence>
<feature type="domain" description="Mannitol dehydrogenase C-terminal" evidence="4">
    <location>
        <begin position="321"/>
        <end position="514"/>
    </location>
</feature>
<keyword evidence="1" id="KW-0560">Oxidoreductase</keyword>
<dbReference type="InterPro" id="IPR036291">
    <property type="entry name" value="NAD(P)-bd_dom_sf"/>
</dbReference>
<dbReference type="InParanoid" id="A0A0J6WZY0"/>
<dbReference type="InterPro" id="IPR013118">
    <property type="entry name" value="Mannitol_DH_C"/>
</dbReference>
<dbReference type="Gene3D" id="1.10.1040.10">
    <property type="entry name" value="N-(1-d-carboxylethyl)-l-norvaline Dehydrogenase, domain 2"/>
    <property type="match status" value="1"/>
</dbReference>
<dbReference type="InterPro" id="IPR050988">
    <property type="entry name" value="Mannitol_DH/Oxidoreductase"/>
</dbReference>
<dbReference type="GO" id="GO:0008926">
    <property type="term" value="F:mannitol-1-phosphate 5-dehydrogenase activity"/>
    <property type="evidence" value="ECO:0007669"/>
    <property type="project" value="UniProtKB-EC"/>
</dbReference>